<comment type="caution">
    <text evidence="1">The sequence shown here is derived from an EMBL/GenBank/DDBJ whole genome shotgun (WGS) entry which is preliminary data.</text>
</comment>
<feature type="non-terminal residue" evidence="1">
    <location>
        <position position="77"/>
    </location>
</feature>
<sequence length="77" mass="8680">LWDFPDAWHPRIALARAAYATEDVASTELVLMDDPFVSFSKDEVDHFLQDGRRGRRDGRAGTVPFSALECLQDGIQE</sequence>
<dbReference type="Proteomes" id="UP001642464">
    <property type="component" value="Unassembled WGS sequence"/>
</dbReference>
<organism evidence="1 2">
    <name type="scientific">Durusdinium trenchii</name>
    <dbReference type="NCBI Taxonomy" id="1381693"/>
    <lineage>
        <taxon>Eukaryota</taxon>
        <taxon>Sar</taxon>
        <taxon>Alveolata</taxon>
        <taxon>Dinophyceae</taxon>
        <taxon>Suessiales</taxon>
        <taxon>Symbiodiniaceae</taxon>
        <taxon>Durusdinium</taxon>
    </lineage>
</organism>
<evidence type="ECO:0000313" key="2">
    <source>
        <dbReference type="Proteomes" id="UP001642464"/>
    </source>
</evidence>
<accession>A0ABP0HWI4</accession>
<proteinExistence type="predicted"/>
<evidence type="ECO:0000313" key="1">
    <source>
        <dbReference type="EMBL" id="CAK8994601.1"/>
    </source>
</evidence>
<name>A0ABP0HWI4_9DINO</name>
<reference evidence="1 2" key="1">
    <citation type="submission" date="2024-02" db="EMBL/GenBank/DDBJ databases">
        <authorList>
            <person name="Chen Y."/>
            <person name="Shah S."/>
            <person name="Dougan E. K."/>
            <person name="Thang M."/>
            <person name="Chan C."/>
        </authorList>
    </citation>
    <scope>NUCLEOTIDE SEQUENCE [LARGE SCALE GENOMIC DNA]</scope>
</reference>
<protein>
    <submittedName>
        <fullName evidence="1">Uncharacterized protein</fullName>
    </submittedName>
</protein>
<dbReference type="EMBL" id="CAXAMM010002069">
    <property type="protein sequence ID" value="CAK8994601.1"/>
    <property type="molecule type" value="Genomic_DNA"/>
</dbReference>
<keyword evidence="2" id="KW-1185">Reference proteome</keyword>
<gene>
    <name evidence="1" type="ORF">SCF082_LOCUS3996</name>
</gene>
<feature type="non-terminal residue" evidence="1">
    <location>
        <position position="1"/>
    </location>
</feature>